<keyword evidence="10" id="KW-1185">Reference proteome</keyword>
<feature type="transmembrane region" description="Helical" evidence="7">
    <location>
        <begin position="240"/>
        <end position="259"/>
    </location>
</feature>
<feature type="transmembrane region" description="Helical" evidence="7">
    <location>
        <begin position="134"/>
        <end position="157"/>
    </location>
</feature>
<evidence type="ECO:0000256" key="6">
    <source>
        <dbReference type="ARBA" id="ARBA00023136"/>
    </source>
</evidence>
<dbReference type="Gene3D" id="1.10.3720.10">
    <property type="entry name" value="MetI-like"/>
    <property type="match status" value="1"/>
</dbReference>
<comment type="subcellular location">
    <subcellularLocation>
        <location evidence="1 7">Cell membrane</location>
        <topology evidence="1 7">Multi-pass membrane protein</topology>
    </subcellularLocation>
</comment>
<evidence type="ECO:0000256" key="3">
    <source>
        <dbReference type="ARBA" id="ARBA00022475"/>
    </source>
</evidence>
<evidence type="ECO:0000256" key="7">
    <source>
        <dbReference type="RuleBase" id="RU363032"/>
    </source>
</evidence>
<sequence length="276" mass="31333">MESKRTISLKLLEIGLLVLAAVFIIPVYYLFVTTFKTSEEALLHPLRVPLNFTLENYTSALESMKYFTALKNNVIISVAGVTIVILFSSMAAYVIARRKRKVYGYIFMFFLTGIMVPYQMGLLPLYKLISSLDLINTLTGVILIEACYSLPLAIFLFRNFIDSVPLELEEAAFIDGCGVFRTYWTITFRLLTPVVATVAILTALATWNNFLTPLLFLHSREKGVLLLELYRNVGEFTIDYARLFPMLFLTILPLMLFYLSMQRFIIEGMTAGSVKG</sequence>
<feature type="transmembrane region" description="Helical" evidence="7">
    <location>
        <begin position="12"/>
        <end position="31"/>
    </location>
</feature>
<dbReference type="PROSITE" id="PS50928">
    <property type="entry name" value="ABC_TM1"/>
    <property type="match status" value="1"/>
</dbReference>
<evidence type="ECO:0000313" key="10">
    <source>
        <dbReference type="Proteomes" id="UP001493487"/>
    </source>
</evidence>
<evidence type="ECO:0000256" key="1">
    <source>
        <dbReference type="ARBA" id="ARBA00004651"/>
    </source>
</evidence>
<dbReference type="RefSeq" id="WP_232189603.1">
    <property type="nucleotide sequence ID" value="NZ_JAIOAP010000021.1"/>
</dbReference>
<name>A0ABV1L2N2_9BACL</name>
<keyword evidence="4 7" id="KW-0812">Transmembrane</keyword>
<dbReference type="EMBL" id="JASKHM010000023">
    <property type="protein sequence ID" value="MEQ4486605.1"/>
    <property type="molecule type" value="Genomic_DNA"/>
</dbReference>
<keyword evidence="6 7" id="KW-0472">Membrane</keyword>
<keyword evidence="2 7" id="KW-0813">Transport</keyword>
<proteinExistence type="inferred from homology"/>
<dbReference type="InterPro" id="IPR000515">
    <property type="entry name" value="MetI-like"/>
</dbReference>
<dbReference type="PANTHER" id="PTHR43744:SF8">
    <property type="entry name" value="SN-GLYCEROL-3-PHOSPHATE TRANSPORT SYSTEM PERMEASE PROTEIN UGPE"/>
    <property type="match status" value="1"/>
</dbReference>
<feature type="transmembrane region" description="Helical" evidence="7">
    <location>
        <begin position="102"/>
        <end position="122"/>
    </location>
</feature>
<feature type="transmembrane region" description="Helical" evidence="7">
    <location>
        <begin position="74"/>
        <end position="95"/>
    </location>
</feature>
<dbReference type="Proteomes" id="UP001493487">
    <property type="component" value="Unassembled WGS sequence"/>
</dbReference>
<reference evidence="9 10" key="1">
    <citation type="journal article" date="2023" name="Genome Announc.">
        <title>Pan-Genome Analyses of the Genus Cohnella and Proposal of the Novel Species Cohnella silvisoli sp. nov., Isolated from Forest Soil.</title>
        <authorList>
            <person name="Wang C."/>
            <person name="Mao L."/>
            <person name="Bao G."/>
            <person name="Zhu H."/>
        </authorList>
    </citation>
    <scope>NUCLEOTIDE SEQUENCE [LARGE SCALE GENOMIC DNA]</scope>
    <source>
        <strain evidence="9 10">NL03-T5-1</strain>
    </source>
</reference>
<evidence type="ECO:0000256" key="5">
    <source>
        <dbReference type="ARBA" id="ARBA00022989"/>
    </source>
</evidence>
<evidence type="ECO:0000313" key="9">
    <source>
        <dbReference type="EMBL" id="MEQ4486605.1"/>
    </source>
</evidence>
<keyword evidence="5 7" id="KW-1133">Transmembrane helix</keyword>
<dbReference type="Pfam" id="PF00528">
    <property type="entry name" value="BPD_transp_1"/>
    <property type="match status" value="1"/>
</dbReference>
<dbReference type="InterPro" id="IPR035906">
    <property type="entry name" value="MetI-like_sf"/>
</dbReference>
<comment type="caution">
    <text evidence="9">The sequence shown here is derived from an EMBL/GenBank/DDBJ whole genome shotgun (WGS) entry which is preliminary data.</text>
</comment>
<dbReference type="PANTHER" id="PTHR43744">
    <property type="entry name" value="ABC TRANSPORTER PERMEASE PROTEIN MG189-RELATED-RELATED"/>
    <property type="match status" value="1"/>
</dbReference>
<protein>
    <submittedName>
        <fullName evidence="9">Carbohydrate ABC transporter permease</fullName>
    </submittedName>
</protein>
<dbReference type="SUPFAM" id="SSF161098">
    <property type="entry name" value="MetI-like"/>
    <property type="match status" value="1"/>
</dbReference>
<evidence type="ECO:0000259" key="8">
    <source>
        <dbReference type="PROSITE" id="PS50928"/>
    </source>
</evidence>
<dbReference type="CDD" id="cd06261">
    <property type="entry name" value="TM_PBP2"/>
    <property type="match status" value="1"/>
</dbReference>
<evidence type="ECO:0000256" key="2">
    <source>
        <dbReference type="ARBA" id="ARBA00022448"/>
    </source>
</evidence>
<evidence type="ECO:0000256" key="4">
    <source>
        <dbReference type="ARBA" id="ARBA00022692"/>
    </source>
</evidence>
<comment type="similarity">
    <text evidence="7">Belongs to the binding-protein-dependent transport system permease family.</text>
</comment>
<feature type="transmembrane region" description="Helical" evidence="7">
    <location>
        <begin position="190"/>
        <end position="210"/>
    </location>
</feature>
<keyword evidence="3" id="KW-1003">Cell membrane</keyword>
<organism evidence="9 10">
    <name type="scientific">Cohnella silvisoli</name>
    <dbReference type="NCBI Taxonomy" id="2873699"/>
    <lineage>
        <taxon>Bacteria</taxon>
        <taxon>Bacillati</taxon>
        <taxon>Bacillota</taxon>
        <taxon>Bacilli</taxon>
        <taxon>Bacillales</taxon>
        <taxon>Paenibacillaceae</taxon>
        <taxon>Cohnella</taxon>
    </lineage>
</organism>
<gene>
    <name evidence="9" type="ORF">QJS35_29945</name>
</gene>
<feature type="domain" description="ABC transmembrane type-1" evidence="8">
    <location>
        <begin position="70"/>
        <end position="261"/>
    </location>
</feature>
<accession>A0ABV1L2N2</accession>